<dbReference type="InterPro" id="IPR001478">
    <property type="entry name" value="PDZ"/>
</dbReference>
<feature type="domain" description="PDZ" evidence="5">
    <location>
        <begin position="283"/>
        <end position="369"/>
    </location>
</feature>
<keyword evidence="7" id="KW-1185">Reference proteome</keyword>
<keyword evidence="2" id="KW-0645">Protease</keyword>
<dbReference type="SUPFAM" id="SSF50156">
    <property type="entry name" value="PDZ domain-like"/>
    <property type="match status" value="1"/>
</dbReference>
<dbReference type="PANTHER" id="PTHR22939">
    <property type="entry name" value="SERINE PROTEASE FAMILY S1C HTRA-RELATED"/>
    <property type="match status" value="1"/>
</dbReference>
<evidence type="ECO:0000256" key="2">
    <source>
        <dbReference type="ARBA" id="ARBA00022670"/>
    </source>
</evidence>
<dbReference type="PROSITE" id="PS50106">
    <property type="entry name" value="PDZ"/>
    <property type="match status" value="1"/>
</dbReference>
<keyword evidence="3" id="KW-0378">Hydrolase</keyword>
<dbReference type="AlphaFoldDB" id="A0A1U7HJQ1"/>
<dbReference type="GO" id="GO:0006508">
    <property type="term" value="P:proteolysis"/>
    <property type="evidence" value="ECO:0007669"/>
    <property type="project" value="UniProtKB-KW"/>
</dbReference>
<dbReference type="Pfam" id="PF13180">
    <property type="entry name" value="PDZ_2"/>
    <property type="match status" value="1"/>
</dbReference>
<dbReference type="Gene3D" id="2.40.10.10">
    <property type="entry name" value="Trypsin-like serine proteases"/>
    <property type="match status" value="2"/>
</dbReference>
<evidence type="ECO:0000313" key="7">
    <source>
        <dbReference type="Proteomes" id="UP000186868"/>
    </source>
</evidence>
<reference evidence="6 7" key="1">
    <citation type="submission" date="2016-11" db="EMBL/GenBank/DDBJ databases">
        <title>Draft Genome Sequences of Nine Cyanobacterial Strains from Diverse Habitats.</title>
        <authorList>
            <person name="Zhu T."/>
            <person name="Hou S."/>
            <person name="Lu X."/>
            <person name="Hess W.R."/>
        </authorList>
    </citation>
    <scope>NUCLEOTIDE SEQUENCE [LARGE SCALE GENOMIC DNA]</scope>
    <source>
        <strain evidence="6 7">NIES-593</strain>
    </source>
</reference>
<dbReference type="SUPFAM" id="SSF50494">
    <property type="entry name" value="Trypsin-like serine proteases"/>
    <property type="match status" value="1"/>
</dbReference>
<dbReference type="STRING" id="1921803.NIES593_09065"/>
<proteinExistence type="inferred from homology"/>
<sequence>MNKPITYLLLPLLSIAVGSLSGCTIDWGRENRPAIAPSPTVDQSENQSARSLAPTADDTNFVVAVVEKVQPAVVQINTSRTVRTQVPSLPEEFNDPFFRRFFGDRFPTQTQERVVRGIGSGFIINSQGQILTNAHVVSDADTVTVTFSDGRTVDGKVLGKDPVTDIAVVQIPGDNLPVVELANSDSVRPGQWAIAIGNPLGLQETVTVGVVSATERSASALGISDGRIGFIQTDAAINPGNSGGPLLNARGQVIGINTAIIGGAQGIGFAIPINTAQRIAQEIISTGKAEHPYLGIEMLPITPELKQQINSAPNSDIRIEADRGLLIARVVPNSPAARAGLRAGDVIQSVGNRPVTNADELIQTLEQNGVGNNLPIEVLRNGQAVQVTVRPEPLPPLAKP</sequence>
<dbReference type="Pfam" id="PF13365">
    <property type="entry name" value="Trypsin_2"/>
    <property type="match status" value="1"/>
</dbReference>
<dbReference type="OrthoDB" id="9807133at2"/>
<dbReference type="GO" id="GO:0004252">
    <property type="term" value="F:serine-type endopeptidase activity"/>
    <property type="evidence" value="ECO:0007669"/>
    <property type="project" value="InterPro"/>
</dbReference>
<organism evidence="6 7">
    <name type="scientific">Hydrococcus rivularis NIES-593</name>
    <dbReference type="NCBI Taxonomy" id="1921803"/>
    <lineage>
        <taxon>Bacteria</taxon>
        <taxon>Bacillati</taxon>
        <taxon>Cyanobacteriota</taxon>
        <taxon>Cyanophyceae</taxon>
        <taxon>Pleurocapsales</taxon>
        <taxon>Hydrococcaceae</taxon>
        <taxon>Hydrococcus</taxon>
    </lineage>
</organism>
<evidence type="ECO:0000313" key="6">
    <source>
        <dbReference type="EMBL" id="OKH23797.1"/>
    </source>
</evidence>
<name>A0A1U7HJQ1_9CYAN</name>
<comment type="similarity">
    <text evidence="1">Belongs to the peptidase S1C family.</text>
</comment>
<evidence type="ECO:0000259" key="5">
    <source>
        <dbReference type="PROSITE" id="PS50106"/>
    </source>
</evidence>
<evidence type="ECO:0000256" key="1">
    <source>
        <dbReference type="ARBA" id="ARBA00010541"/>
    </source>
</evidence>
<dbReference type="InterPro" id="IPR009003">
    <property type="entry name" value="Peptidase_S1_PA"/>
</dbReference>
<evidence type="ECO:0000256" key="3">
    <source>
        <dbReference type="ARBA" id="ARBA00022801"/>
    </source>
</evidence>
<dbReference type="Proteomes" id="UP000186868">
    <property type="component" value="Unassembled WGS sequence"/>
</dbReference>
<dbReference type="InterPro" id="IPR001940">
    <property type="entry name" value="Peptidase_S1C"/>
</dbReference>
<protein>
    <submittedName>
        <fullName evidence="6">Peptidase S1</fullName>
    </submittedName>
</protein>
<dbReference type="InterPro" id="IPR048172">
    <property type="entry name" value="HhoA_HhoB_HtrA-like"/>
</dbReference>
<dbReference type="PRINTS" id="PR00834">
    <property type="entry name" value="PROTEASES2C"/>
</dbReference>
<dbReference type="InterPro" id="IPR043504">
    <property type="entry name" value="Peptidase_S1_PA_chymotrypsin"/>
</dbReference>
<dbReference type="NCBIfam" id="NF041521">
    <property type="entry name" value="HhoA_HhoB_HtrA"/>
    <property type="match status" value="1"/>
</dbReference>
<feature type="region of interest" description="Disordered" evidence="4">
    <location>
        <begin position="34"/>
        <end position="53"/>
    </location>
</feature>
<dbReference type="PROSITE" id="PS51257">
    <property type="entry name" value="PROKAR_LIPOPROTEIN"/>
    <property type="match status" value="1"/>
</dbReference>
<gene>
    <name evidence="6" type="ORF">NIES593_09065</name>
</gene>
<dbReference type="EMBL" id="MRCB01000008">
    <property type="protein sequence ID" value="OKH23797.1"/>
    <property type="molecule type" value="Genomic_DNA"/>
</dbReference>
<feature type="compositionally biased region" description="Polar residues" evidence="4">
    <location>
        <begin position="40"/>
        <end position="50"/>
    </location>
</feature>
<dbReference type="InterPro" id="IPR036034">
    <property type="entry name" value="PDZ_sf"/>
</dbReference>
<dbReference type="Gene3D" id="2.30.42.10">
    <property type="match status" value="1"/>
</dbReference>
<evidence type="ECO:0000256" key="4">
    <source>
        <dbReference type="SAM" id="MobiDB-lite"/>
    </source>
</evidence>
<dbReference type="RefSeq" id="WP_073599269.1">
    <property type="nucleotide sequence ID" value="NZ_MRCB01000008.1"/>
</dbReference>
<comment type="caution">
    <text evidence="6">The sequence shown here is derived from an EMBL/GenBank/DDBJ whole genome shotgun (WGS) entry which is preliminary data.</text>
</comment>
<dbReference type="PANTHER" id="PTHR22939:SF129">
    <property type="entry name" value="SERINE PROTEASE HTRA2, MITOCHONDRIAL"/>
    <property type="match status" value="1"/>
</dbReference>
<dbReference type="SMART" id="SM00228">
    <property type="entry name" value="PDZ"/>
    <property type="match status" value="1"/>
</dbReference>
<accession>A0A1U7HJQ1</accession>